<feature type="transmembrane region" description="Helical" evidence="1">
    <location>
        <begin position="130"/>
        <end position="152"/>
    </location>
</feature>
<evidence type="ECO:0000313" key="2">
    <source>
        <dbReference type="EMBL" id="GGA24867.1"/>
    </source>
</evidence>
<evidence type="ECO:0008006" key="4">
    <source>
        <dbReference type="Google" id="ProtNLM"/>
    </source>
</evidence>
<name>A0ABQ1FQD4_9BACL</name>
<proteinExistence type="predicted"/>
<feature type="transmembrane region" description="Helical" evidence="1">
    <location>
        <begin position="73"/>
        <end position="89"/>
    </location>
</feature>
<keyword evidence="3" id="KW-1185">Reference proteome</keyword>
<reference evidence="3" key="1">
    <citation type="journal article" date="2019" name="Int. J. Syst. Evol. Microbiol.">
        <title>The Global Catalogue of Microorganisms (GCM) 10K type strain sequencing project: providing services to taxonomists for standard genome sequencing and annotation.</title>
        <authorList>
            <consortium name="The Broad Institute Genomics Platform"/>
            <consortium name="The Broad Institute Genome Sequencing Center for Infectious Disease"/>
            <person name="Wu L."/>
            <person name="Ma J."/>
        </authorList>
    </citation>
    <scope>NUCLEOTIDE SEQUENCE [LARGE SCALE GENOMIC DNA]</scope>
    <source>
        <strain evidence="3">CGMCC 1.15044</strain>
    </source>
</reference>
<comment type="caution">
    <text evidence="2">The sequence shown here is derived from an EMBL/GenBank/DDBJ whole genome shotgun (WGS) entry which is preliminary data.</text>
</comment>
<feature type="transmembrane region" description="Helical" evidence="1">
    <location>
        <begin position="96"/>
        <end position="118"/>
    </location>
</feature>
<sequence length="158" mass="18322">MKLFIAMKQDKIFYSIFSVIYTLVMLITYGRYVWTDHHRMEMSTYWLQKSSLAPADLNIIKHYGKLSTNLEKLFLVALLTALLILLIRYRQNKAAGLWLFSLANLPFYFAVITTSLILSHTTRLAPGNLLQPLLLTIPYISLALVWSGWLQLRRRNVG</sequence>
<protein>
    <recommendedName>
        <fullName evidence="4">DUF4306 domain-containing protein</fullName>
    </recommendedName>
</protein>
<dbReference type="RefSeq" id="WP_094093124.1">
    <property type="nucleotide sequence ID" value="NZ_BMHF01000001.1"/>
</dbReference>
<accession>A0ABQ1FQD4</accession>
<dbReference type="Proteomes" id="UP000609323">
    <property type="component" value="Unassembled WGS sequence"/>
</dbReference>
<dbReference type="EMBL" id="BMHF01000001">
    <property type="protein sequence ID" value="GGA24867.1"/>
    <property type="molecule type" value="Genomic_DNA"/>
</dbReference>
<feature type="transmembrane region" description="Helical" evidence="1">
    <location>
        <begin position="12"/>
        <end position="34"/>
    </location>
</feature>
<keyword evidence="1" id="KW-1133">Transmembrane helix</keyword>
<keyword evidence="1" id="KW-0812">Transmembrane</keyword>
<organism evidence="2 3">
    <name type="scientific">Paenibacillus physcomitrellae</name>
    <dbReference type="NCBI Taxonomy" id="1619311"/>
    <lineage>
        <taxon>Bacteria</taxon>
        <taxon>Bacillati</taxon>
        <taxon>Bacillota</taxon>
        <taxon>Bacilli</taxon>
        <taxon>Bacillales</taxon>
        <taxon>Paenibacillaceae</taxon>
        <taxon>Paenibacillus</taxon>
    </lineage>
</organism>
<evidence type="ECO:0000313" key="3">
    <source>
        <dbReference type="Proteomes" id="UP000609323"/>
    </source>
</evidence>
<evidence type="ECO:0000256" key="1">
    <source>
        <dbReference type="SAM" id="Phobius"/>
    </source>
</evidence>
<gene>
    <name evidence="2" type="ORF">GCM10010917_07170</name>
</gene>
<keyword evidence="1" id="KW-0472">Membrane</keyword>